<evidence type="ECO:0000256" key="3">
    <source>
        <dbReference type="ARBA" id="ARBA00022679"/>
    </source>
</evidence>
<name>A0A0C5WF33_9FLAO</name>
<evidence type="ECO:0000256" key="2">
    <source>
        <dbReference type="ARBA" id="ARBA00012438"/>
    </source>
</evidence>
<keyword evidence="10" id="KW-1185">Reference proteome</keyword>
<evidence type="ECO:0000313" key="9">
    <source>
        <dbReference type="EMBL" id="AJR04817.1"/>
    </source>
</evidence>
<evidence type="ECO:0000256" key="7">
    <source>
        <dbReference type="SAM" id="SignalP"/>
    </source>
</evidence>
<dbReference type="Pfam" id="PF02518">
    <property type="entry name" value="HATPase_c"/>
    <property type="match status" value="1"/>
</dbReference>
<keyword evidence="7" id="KW-0732">Signal</keyword>
<dbReference type="EMBL" id="CP007202">
    <property type="protein sequence ID" value="AJR04817.1"/>
    <property type="molecule type" value="Genomic_DNA"/>
</dbReference>
<evidence type="ECO:0000256" key="1">
    <source>
        <dbReference type="ARBA" id="ARBA00000085"/>
    </source>
</evidence>
<comment type="catalytic activity">
    <reaction evidence="1">
        <text>ATP + protein L-histidine = ADP + protein N-phospho-L-histidine.</text>
        <dbReference type="EC" id="2.7.13.3"/>
    </reaction>
</comment>
<reference evidence="9 10" key="1">
    <citation type="submission" date="2014-02" db="EMBL/GenBank/DDBJ databases">
        <authorList>
            <person name="Young C.-C."/>
            <person name="Hameed A."/>
            <person name="Huang H.-C."/>
            <person name="Shahina M."/>
        </authorList>
    </citation>
    <scope>NUCLEOTIDE SEQUENCE [LARGE SCALE GENOMIC DNA]</scope>
    <source>
        <strain evidence="9 10">CC-SAMT-1</strain>
    </source>
</reference>
<dbReference type="Pfam" id="PF07696">
    <property type="entry name" value="7TMR-DISMED2"/>
    <property type="match status" value="1"/>
</dbReference>
<sequence>MKNWLFFGLLIWCFLPIKSNAQSIDTLFVDGINRKSLGNFASYWVDSTKIASVYDCEKTFVNKKFQHWDEDKTLNLGKNPYPLWLQLTVKNNGANYNDYWWGIYTQADTITFYKKDKNDFIVVDKLINNTLRNNKKVRTRFPATKISLQPNQSETYFVKIENLRNTQNAVMDLTTPEDNLMWEKKFYWQIGFFIGGFLLISAISLILGFIAKENVFFTYAVYLLFVIFLSLREELLVTVITNKYLFDIANNLHSLPLAVITLALHFKIVNFILYQKKNKENNIFLQKTNNVFLIFGVIFSIIFYFFKEEMLFDSGIFSYLWDISIFVIFGILLITLLIIWQKFNKLTLKLLALIIGTLFLYYNPAGYFLNYAGILNYYTITYPNYFYWIVCFEFLLIGCFLAWRYQNTMKNNFSLLSEKKLKKERYYRKKIEIQQSERIEIAKDLHDDLGATISALKLIITNNYKEDKHLSTMITKASSDLKVFFNKLTLNNLDKPFKVALHEKIEAINSANTLKITFICLCENLEITNRFNQVIYKISNELIINIVKHSKAKEATLQIIKEENKIEILAEDDGIGFNIKKKYSGLGLESIKTRVKNLKGTIHISSNSKGSTFIIHLPIKSNYAEK</sequence>
<dbReference type="GO" id="GO:0000160">
    <property type="term" value="P:phosphorelay signal transduction system"/>
    <property type="evidence" value="ECO:0007669"/>
    <property type="project" value="UniProtKB-KW"/>
</dbReference>
<dbReference type="Gene3D" id="2.60.40.2380">
    <property type="match status" value="1"/>
</dbReference>
<feature type="signal peptide" evidence="7">
    <location>
        <begin position="1"/>
        <end position="21"/>
    </location>
</feature>
<feature type="transmembrane region" description="Helical" evidence="6">
    <location>
        <begin position="290"/>
        <end position="306"/>
    </location>
</feature>
<protein>
    <recommendedName>
        <fullName evidence="2">histidine kinase</fullName>
        <ecNumber evidence="2">2.7.13.3</ecNumber>
    </recommendedName>
</protein>
<feature type="domain" description="Histidine kinase" evidence="8">
    <location>
        <begin position="535"/>
        <end position="621"/>
    </location>
</feature>
<dbReference type="GO" id="GO:0004673">
    <property type="term" value="F:protein histidine kinase activity"/>
    <property type="evidence" value="ECO:0007669"/>
    <property type="project" value="UniProtKB-EC"/>
</dbReference>
<gene>
    <name evidence="9" type="ORF">AW14_06590</name>
</gene>
<dbReference type="SUPFAM" id="SSF55874">
    <property type="entry name" value="ATPase domain of HSP90 chaperone/DNA topoisomerase II/histidine kinase"/>
    <property type="match status" value="1"/>
</dbReference>
<dbReference type="KEGG" id="sze:AW14_06590"/>
<dbReference type="PANTHER" id="PTHR24421">
    <property type="entry name" value="NITRATE/NITRITE SENSOR PROTEIN NARX-RELATED"/>
    <property type="match status" value="1"/>
</dbReference>
<feature type="transmembrane region" description="Helical" evidence="6">
    <location>
        <begin position="346"/>
        <end position="365"/>
    </location>
</feature>
<dbReference type="Proteomes" id="UP000032229">
    <property type="component" value="Chromosome"/>
</dbReference>
<dbReference type="AlphaFoldDB" id="A0A0C5WF33"/>
<keyword evidence="4" id="KW-0418">Kinase</keyword>
<accession>A0A0C5WF33</accession>
<feature type="transmembrane region" description="Helical" evidence="6">
    <location>
        <begin position="318"/>
        <end position="339"/>
    </location>
</feature>
<dbReference type="STRING" id="1454006.AW14_06590"/>
<keyword evidence="6" id="KW-0812">Transmembrane</keyword>
<evidence type="ECO:0000256" key="6">
    <source>
        <dbReference type="SAM" id="Phobius"/>
    </source>
</evidence>
<evidence type="ECO:0000259" key="8">
    <source>
        <dbReference type="PROSITE" id="PS50109"/>
    </source>
</evidence>
<keyword evidence="6" id="KW-0472">Membrane</keyword>
<feature type="transmembrane region" description="Helical" evidence="6">
    <location>
        <begin position="214"/>
        <end position="231"/>
    </location>
</feature>
<dbReference type="PANTHER" id="PTHR24421:SF10">
    <property type="entry name" value="NITRATE_NITRITE SENSOR PROTEIN NARQ"/>
    <property type="match status" value="1"/>
</dbReference>
<dbReference type="EC" id="2.7.13.3" evidence="2"/>
<proteinExistence type="predicted"/>
<organism evidence="9 10">
    <name type="scientific">Siansivirga zeaxanthinifaciens CC-SAMT-1</name>
    <dbReference type="NCBI Taxonomy" id="1454006"/>
    <lineage>
        <taxon>Bacteria</taxon>
        <taxon>Pseudomonadati</taxon>
        <taxon>Bacteroidota</taxon>
        <taxon>Flavobacteriia</taxon>
        <taxon>Flavobacteriales</taxon>
        <taxon>Flavobacteriaceae</taxon>
        <taxon>Siansivirga</taxon>
    </lineage>
</organism>
<dbReference type="PRINTS" id="PR00344">
    <property type="entry name" value="BCTRLSENSOR"/>
</dbReference>
<dbReference type="PROSITE" id="PS50109">
    <property type="entry name" value="HIS_KIN"/>
    <property type="match status" value="1"/>
</dbReference>
<dbReference type="InterPro" id="IPR036890">
    <property type="entry name" value="HATPase_C_sf"/>
</dbReference>
<dbReference type="InterPro" id="IPR011622">
    <property type="entry name" value="7TMR_DISM_rcpt_extracell_dom2"/>
</dbReference>
<dbReference type="RefSeq" id="WP_044638065.1">
    <property type="nucleotide sequence ID" value="NZ_CP007202.1"/>
</dbReference>
<dbReference type="CDD" id="cd16917">
    <property type="entry name" value="HATPase_UhpB-NarQ-NarX-like"/>
    <property type="match status" value="1"/>
</dbReference>
<dbReference type="Gene3D" id="3.30.565.10">
    <property type="entry name" value="Histidine kinase-like ATPase, C-terminal domain"/>
    <property type="match status" value="1"/>
</dbReference>
<dbReference type="OrthoDB" id="9760839at2"/>
<dbReference type="InterPro" id="IPR005467">
    <property type="entry name" value="His_kinase_dom"/>
</dbReference>
<dbReference type="HOGENOM" id="CLU_029850_0_0_10"/>
<keyword evidence="5" id="KW-0902">Two-component regulatory system</keyword>
<dbReference type="InterPro" id="IPR004358">
    <property type="entry name" value="Sig_transdc_His_kin-like_C"/>
</dbReference>
<feature type="transmembrane region" description="Helical" evidence="6">
    <location>
        <begin position="186"/>
        <end position="207"/>
    </location>
</feature>
<keyword evidence="3" id="KW-0808">Transferase</keyword>
<feature type="chain" id="PRO_5002195160" description="histidine kinase" evidence="7">
    <location>
        <begin position="22"/>
        <end position="626"/>
    </location>
</feature>
<feature type="transmembrane region" description="Helical" evidence="6">
    <location>
        <begin position="251"/>
        <end position="269"/>
    </location>
</feature>
<keyword evidence="6" id="KW-1133">Transmembrane helix</keyword>
<dbReference type="InterPro" id="IPR050482">
    <property type="entry name" value="Sensor_HK_TwoCompSys"/>
</dbReference>
<evidence type="ECO:0000256" key="5">
    <source>
        <dbReference type="ARBA" id="ARBA00023012"/>
    </source>
</evidence>
<feature type="transmembrane region" description="Helical" evidence="6">
    <location>
        <begin position="385"/>
        <end position="403"/>
    </location>
</feature>
<evidence type="ECO:0000313" key="10">
    <source>
        <dbReference type="Proteomes" id="UP000032229"/>
    </source>
</evidence>
<evidence type="ECO:0000256" key="4">
    <source>
        <dbReference type="ARBA" id="ARBA00022777"/>
    </source>
</evidence>
<dbReference type="InterPro" id="IPR003594">
    <property type="entry name" value="HATPase_dom"/>
</dbReference>